<dbReference type="OrthoDB" id="7522752at2"/>
<feature type="transmembrane region" description="Helical" evidence="1">
    <location>
        <begin position="21"/>
        <end position="44"/>
    </location>
</feature>
<keyword evidence="4" id="KW-1185">Reference proteome</keyword>
<name>A0A845MFC1_9PROT</name>
<dbReference type="SUPFAM" id="SSF53300">
    <property type="entry name" value="vWA-like"/>
    <property type="match status" value="1"/>
</dbReference>
<keyword evidence="1" id="KW-0472">Membrane</keyword>
<dbReference type="InterPro" id="IPR028087">
    <property type="entry name" value="Tad_N"/>
</dbReference>
<keyword evidence="1" id="KW-0812">Transmembrane</keyword>
<keyword evidence="1" id="KW-1133">Transmembrane helix</keyword>
<dbReference type="Proteomes" id="UP000445696">
    <property type="component" value="Unassembled WGS sequence"/>
</dbReference>
<organism evidence="3 4">
    <name type="scientific">Sneathiella chungangensis</name>
    <dbReference type="NCBI Taxonomy" id="1418234"/>
    <lineage>
        <taxon>Bacteria</taxon>
        <taxon>Pseudomonadati</taxon>
        <taxon>Pseudomonadota</taxon>
        <taxon>Alphaproteobacteria</taxon>
        <taxon>Sneathiellales</taxon>
        <taxon>Sneathiellaceae</taxon>
        <taxon>Sneathiella</taxon>
    </lineage>
</organism>
<dbReference type="AlphaFoldDB" id="A0A845MFC1"/>
<evidence type="ECO:0000259" key="2">
    <source>
        <dbReference type="Pfam" id="PF13400"/>
    </source>
</evidence>
<evidence type="ECO:0000313" key="3">
    <source>
        <dbReference type="EMBL" id="MZR22351.1"/>
    </source>
</evidence>
<dbReference type="Gene3D" id="3.40.50.410">
    <property type="entry name" value="von Willebrand factor, type A domain"/>
    <property type="match status" value="2"/>
</dbReference>
<reference evidence="3 4" key="1">
    <citation type="journal article" date="2014" name="Int. J. Syst. Evol. Microbiol.">
        <title>Sneathiella chungangensis sp. nov., isolated from a marine sand, and emended description of the genus Sneathiella.</title>
        <authorList>
            <person name="Siamphan C."/>
            <person name="Kim H."/>
            <person name="Lee J.S."/>
            <person name="Kim W."/>
        </authorList>
    </citation>
    <scope>NUCLEOTIDE SEQUENCE [LARGE SCALE GENOMIC DNA]</scope>
    <source>
        <strain evidence="3 4">KCTC 32476</strain>
    </source>
</reference>
<protein>
    <recommendedName>
        <fullName evidence="2">Putative Flp pilus-assembly TadG-like N-terminal domain-containing protein</fullName>
    </recommendedName>
</protein>
<proteinExistence type="predicted"/>
<gene>
    <name evidence="3" type="ORF">GQF03_08410</name>
</gene>
<dbReference type="InterPro" id="IPR036465">
    <property type="entry name" value="vWFA_dom_sf"/>
</dbReference>
<dbReference type="RefSeq" id="WP_161338795.1">
    <property type="nucleotide sequence ID" value="NZ_JBHSDG010000005.1"/>
</dbReference>
<evidence type="ECO:0000313" key="4">
    <source>
        <dbReference type="Proteomes" id="UP000445696"/>
    </source>
</evidence>
<dbReference type="EMBL" id="WTVA01000003">
    <property type="protein sequence ID" value="MZR22351.1"/>
    <property type="molecule type" value="Genomic_DNA"/>
</dbReference>
<feature type="domain" description="Putative Flp pilus-assembly TadG-like N-terminal" evidence="2">
    <location>
        <begin position="24"/>
        <end position="69"/>
    </location>
</feature>
<dbReference type="Pfam" id="PF13400">
    <property type="entry name" value="Tad"/>
    <property type="match status" value="1"/>
</dbReference>
<sequence length="548" mass="59879">MTKKITFGSLRRTVARFTKSNRGASAVIIAFLAIPIFGAVGLSIDLGRAYVLKSKLSTALDAAGLAVGRNIFAPTDAEIYADAQKYFDANFPSGFMGTSPITMDSSTVTWDSTRENISLTVRADMGTTFMNVLGHSSLSVGAVTEIKRDNRGMELVLVLDNTGSMDYSLGSGTRMSVLKNSAKNLIDILYGNDETQEKLWVGIVPYTMAVNVGPQNIDWLKNTYKTNLTNNSTSIFTQDSTNTTLGRDVTGDGVNDTVYGWRGCVEMRDHLLNGTVDISDDAPNDDFVPYFWNDYHRNSDNSFENDASVMENDWKRYKSSKGGNYYSISTTIGSERGPNKYCPTAKILPLTSEKTTIKNHIDSMVADGGTAINIGMVWGWRALSPNWNGLWYGSSTLNLPSGYTALPLNYGEQFMDKVVVLMTDGLNTLGTNSSSYDIYHAFARQERFDLTPTSSKYDYRGFLKQSALSGSGYSSYPQILDAKVLATCSAMKSAGIIIYTVLLVDGDSAMMEACATSPKHAFVATSAAELEDNFNTIGEELSNLRISK</sequence>
<comment type="caution">
    <text evidence="3">The sequence shown here is derived from an EMBL/GenBank/DDBJ whole genome shotgun (WGS) entry which is preliminary data.</text>
</comment>
<evidence type="ECO:0000256" key="1">
    <source>
        <dbReference type="SAM" id="Phobius"/>
    </source>
</evidence>
<accession>A0A845MFC1</accession>